<reference evidence="3 4" key="1">
    <citation type="journal article" date="2013" name="PLoS ONE">
        <title>The first genomic and proteomic characterization of a deep-sea sulfate reducer: insights into the piezophilic lifestyle of Desulfovibrio piezophilus.</title>
        <authorList>
            <person name="Pradel N."/>
            <person name="Ji B."/>
            <person name="Gimenez G."/>
            <person name="Talla E."/>
            <person name="Lenoble P."/>
            <person name="Garel M."/>
            <person name="Tamburini C."/>
            <person name="Fourquet P."/>
            <person name="Lebrun R."/>
            <person name="Bertin P."/>
            <person name="Denis Y."/>
            <person name="Pophillat M."/>
            <person name="Barbe V."/>
            <person name="Ollivier B."/>
            <person name="Dolla A."/>
        </authorList>
    </citation>
    <scope>NUCLEOTIDE SEQUENCE [LARGE SCALE GENOMIC DNA]</scope>
    <source>
        <strain evidence="4">DSM 10523 / SB164P1</strain>
    </source>
</reference>
<dbReference type="AlphaFoldDB" id="M1WUH2"/>
<feature type="compositionally biased region" description="Basic and acidic residues" evidence="1">
    <location>
        <begin position="65"/>
        <end position="79"/>
    </location>
</feature>
<dbReference type="BioCyc" id="DPIE1322246:BN4_RS00505-MONOMER"/>
<dbReference type="RefSeq" id="WP_015413388.1">
    <property type="nucleotide sequence ID" value="NC_020409.1"/>
</dbReference>
<evidence type="ECO:0000313" key="3">
    <source>
        <dbReference type="EMBL" id="CCH47333.1"/>
    </source>
</evidence>
<organism evidence="3 4">
    <name type="scientific">Pseudodesulfovibrio piezophilus (strain DSM 21447 / JCM 15486 / C1TLV30)</name>
    <name type="common">Desulfovibrio piezophilus</name>
    <dbReference type="NCBI Taxonomy" id="1322246"/>
    <lineage>
        <taxon>Bacteria</taxon>
        <taxon>Pseudomonadati</taxon>
        <taxon>Thermodesulfobacteriota</taxon>
        <taxon>Desulfovibrionia</taxon>
        <taxon>Desulfovibrionales</taxon>
        <taxon>Desulfovibrionaceae</taxon>
    </lineage>
</organism>
<feature type="domain" description="PilZ" evidence="2">
    <location>
        <begin position="120"/>
        <end position="192"/>
    </location>
</feature>
<dbReference type="EMBL" id="FO203427">
    <property type="protein sequence ID" value="CCH47333.1"/>
    <property type="molecule type" value="Genomic_DNA"/>
</dbReference>
<evidence type="ECO:0000313" key="4">
    <source>
        <dbReference type="Proteomes" id="UP000011724"/>
    </source>
</evidence>
<keyword evidence="4" id="KW-1185">Reference proteome</keyword>
<reference evidence="4" key="2">
    <citation type="journal article" date="2013" name="Stand. Genomic Sci.">
        <title>Complete genome sequence of Desulfocapsa sulfexigens, a marine deltaproteobacterium specialized in disproportionating inorganic sulfur compounds.</title>
        <authorList>
            <person name="Finster K.W."/>
            <person name="Kjeldsen K.U."/>
            <person name="Kube M."/>
            <person name="Reinhardt R."/>
            <person name="Mussmann M."/>
            <person name="Amann R."/>
            <person name="Schreiber L."/>
        </authorList>
    </citation>
    <scope>NUCLEOTIDE SEQUENCE [LARGE SCALE GENOMIC DNA]</scope>
    <source>
        <strain evidence="4">DSM 10523 / SB164P1</strain>
    </source>
</reference>
<dbReference type="Pfam" id="PF07238">
    <property type="entry name" value="PilZ"/>
    <property type="match status" value="1"/>
</dbReference>
<name>M1WUH2_PSEP2</name>
<dbReference type="PATRIC" id="fig|879567.3.peg.98"/>
<sequence>MDFFHLITALFCKKRKQSSSGTKSTVRVQKGASSNKKNGTKADSVKNDFPSESSFLPPNPSVKDLTCKEQNRQRSKKDTTTQSDGFCISLKEKDAQGKKRNALRLEIEGLEVHVIRLKSHFQVTDISTTGLGFAFEKPRLKSGVILKMDLYLHGTLKVSGLSCKVKRHTYGSVGCLFTKLDKAQDDKVHEIVLMGQKKIIQRKQTRFKDKDD</sequence>
<feature type="region of interest" description="Disordered" evidence="1">
    <location>
        <begin position="16"/>
        <end position="81"/>
    </location>
</feature>
<protein>
    <submittedName>
        <fullName evidence="3">Type IV pilus assembly PilZ (Modular protein)</fullName>
    </submittedName>
</protein>
<dbReference type="InterPro" id="IPR009875">
    <property type="entry name" value="PilZ_domain"/>
</dbReference>
<dbReference type="Proteomes" id="UP000011724">
    <property type="component" value="Chromosome"/>
</dbReference>
<accession>M1WUH2</accession>
<evidence type="ECO:0000256" key="1">
    <source>
        <dbReference type="SAM" id="MobiDB-lite"/>
    </source>
</evidence>
<evidence type="ECO:0000259" key="2">
    <source>
        <dbReference type="Pfam" id="PF07238"/>
    </source>
</evidence>
<dbReference type="OrthoDB" id="5456874at2"/>
<feature type="compositionally biased region" description="Polar residues" evidence="1">
    <location>
        <begin position="18"/>
        <end position="37"/>
    </location>
</feature>
<dbReference type="Gene3D" id="2.40.10.220">
    <property type="entry name" value="predicted glycosyltransferase like domains"/>
    <property type="match status" value="1"/>
</dbReference>
<dbReference type="GO" id="GO:0035438">
    <property type="term" value="F:cyclic-di-GMP binding"/>
    <property type="evidence" value="ECO:0007669"/>
    <property type="project" value="InterPro"/>
</dbReference>
<proteinExistence type="predicted"/>
<dbReference type="KEGG" id="dpi:BN4_10093"/>
<dbReference type="HOGENOM" id="CLU_112820_0_0_7"/>
<gene>
    <name evidence="3" type="ordered locus">BN4_10093</name>
</gene>